<organism evidence="2 3">
    <name type="scientific">Ichthyophthirius multifiliis</name>
    <name type="common">White spot disease agent</name>
    <name type="synonym">Ich</name>
    <dbReference type="NCBI Taxonomy" id="5932"/>
    <lineage>
        <taxon>Eukaryota</taxon>
        <taxon>Sar</taxon>
        <taxon>Alveolata</taxon>
        <taxon>Ciliophora</taxon>
        <taxon>Intramacronucleata</taxon>
        <taxon>Oligohymenophorea</taxon>
        <taxon>Hymenostomatida</taxon>
        <taxon>Ophryoglenina</taxon>
        <taxon>Ichthyophthirius</taxon>
    </lineage>
</organism>
<dbReference type="SUPFAM" id="SSF53474">
    <property type="entry name" value="alpha/beta-Hydrolases"/>
    <property type="match status" value="1"/>
</dbReference>
<sequence>MNLLYPECLFLLSVANQQNTEGSIEQMGISLAQEIEEFVKKWILQNQLGKISFVAHSLGGLIVRAALPYLKENYKSKMYTFLSFGVPHLGYLNHQHVLINFGMWFLKIWKGSLCLKQLNLGDDKDIRNCFLYKLSKFEGLEWFRNVVLCSSTQDYYVPLESARIEKIQNDNDKNKNIHNEMVDNLLKNIQNYIIQRLDINFEITERGIDYLIGRKAHILFLELQSLMVMIINNFEYLFKNSDY</sequence>
<keyword evidence="3" id="KW-1185">Reference proteome</keyword>
<proteinExistence type="predicted"/>
<accession>G0QTZ5</accession>
<dbReference type="InterPro" id="IPR044294">
    <property type="entry name" value="Lipase-like"/>
</dbReference>
<dbReference type="Proteomes" id="UP000008983">
    <property type="component" value="Unassembled WGS sequence"/>
</dbReference>
<dbReference type="EMBL" id="GL983887">
    <property type="protein sequence ID" value="EGR31299.1"/>
    <property type="molecule type" value="Genomic_DNA"/>
</dbReference>
<evidence type="ECO:0000259" key="1">
    <source>
        <dbReference type="Pfam" id="PF05057"/>
    </source>
</evidence>
<dbReference type="GeneID" id="14907449"/>
<dbReference type="InterPro" id="IPR029058">
    <property type="entry name" value="AB_hydrolase_fold"/>
</dbReference>
<dbReference type="Gene3D" id="3.40.50.1820">
    <property type="entry name" value="alpha/beta hydrolase"/>
    <property type="match status" value="1"/>
</dbReference>
<dbReference type="InterPro" id="IPR007751">
    <property type="entry name" value="DUF676_lipase-like"/>
</dbReference>
<dbReference type="Pfam" id="PF05057">
    <property type="entry name" value="DUF676"/>
    <property type="match status" value="1"/>
</dbReference>
<dbReference type="eggNOG" id="KOG2205">
    <property type="taxonomic scope" value="Eukaryota"/>
</dbReference>
<dbReference type="PANTHER" id="PTHR12482:SF5">
    <property type="entry name" value="DUF676 DOMAIN-CONTAINING PROTEIN"/>
    <property type="match status" value="1"/>
</dbReference>
<dbReference type="AlphaFoldDB" id="G0QTZ5"/>
<dbReference type="OMA" id="SARIKLC"/>
<feature type="domain" description="DUF676" evidence="1">
    <location>
        <begin position="10"/>
        <end position="161"/>
    </location>
</feature>
<name>G0QTZ5_ICHMU</name>
<dbReference type="InParanoid" id="G0QTZ5"/>
<evidence type="ECO:0000313" key="2">
    <source>
        <dbReference type="EMBL" id="EGR31299.1"/>
    </source>
</evidence>
<reference evidence="2 3" key="1">
    <citation type="submission" date="2011-07" db="EMBL/GenBank/DDBJ databases">
        <authorList>
            <person name="Coyne R."/>
            <person name="Brami D."/>
            <person name="Johnson J."/>
            <person name="Hostetler J."/>
            <person name="Hannick L."/>
            <person name="Clark T."/>
            <person name="Cassidy-Hanley D."/>
            <person name="Inman J."/>
        </authorList>
    </citation>
    <scope>NUCLEOTIDE SEQUENCE [LARGE SCALE GENOMIC DNA]</scope>
    <source>
        <strain evidence="2 3">G5</strain>
    </source>
</reference>
<gene>
    <name evidence="2" type="ORF">IMG5_113360</name>
</gene>
<dbReference type="PANTHER" id="PTHR12482">
    <property type="entry name" value="LIPASE ROG1-RELATED-RELATED"/>
    <property type="match status" value="1"/>
</dbReference>
<dbReference type="OrthoDB" id="273452at2759"/>
<dbReference type="RefSeq" id="XP_004034785.1">
    <property type="nucleotide sequence ID" value="XM_004034737.1"/>
</dbReference>
<evidence type="ECO:0000313" key="3">
    <source>
        <dbReference type="Proteomes" id="UP000008983"/>
    </source>
</evidence>
<protein>
    <submittedName>
        <fullName evidence="2">Serine esterase, putative</fullName>
    </submittedName>
</protein>